<dbReference type="AlphaFoldDB" id="A0A9P6XWS8"/>
<accession>A0A9P6XWS8</accession>
<keyword evidence="3" id="KW-1185">Reference proteome</keyword>
<feature type="transmembrane region" description="Helical" evidence="1">
    <location>
        <begin position="112"/>
        <end position="129"/>
    </location>
</feature>
<protein>
    <recommendedName>
        <fullName evidence="4">Low temperature requirement A protein (LtrA)</fullName>
    </recommendedName>
</protein>
<feature type="transmembrane region" description="Helical" evidence="1">
    <location>
        <begin position="32"/>
        <end position="51"/>
    </location>
</feature>
<proteinExistence type="predicted"/>
<dbReference type="EMBL" id="JAANIU010008813">
    <property type="protein sequence ID" value="KAG1534265.1"/>
    <property type="molecule type" value="Genomic_DNA"/>
</dbReference>
<keyword evidence="1" id="KW-0472">Membrane</keyword>
<gene>
    <name evidence="2" type="ORF">G6F50_015608</name>
</gene>
<evidence type="ECO:0000256" key="1">
    <source>
        <dbReference type="SAM" id="Phobius"/>
    </source>
</evidence>
<reference evidence="2 3" key="1">
    <citation type="journal article" date="2020" name="Microb. Genom.">
        <title>Genetic diversity of clinical and environmental Mucorales isolates obtained from an investigation of mucormycosis cases among solid organ transplant recipients.</title>
        <authorList>
            <person name="Nguyen M.H."/>
            <person name="Kaul D."/>
            <person name="Muto C."/>
            <person name="Cheng S.J."/>
            <person name="Richter R.A."/>
            <person name="Bruno V.M."/>
            <person name="Liu G."/>
            <person name="Beyhan S."/>
            <person name="Sundermann A.J."/>
            <person name="Mounaud S."/>
            <person name="Pasculle A.W."/>
            <person name="Nierman W.C."/>
            <person name="Driscoll E."/>
            <person name="Cumbie R."/>
            <person name="Clancy C.J."/>
            <person name="Dupont C.L."/>
        </authorList>
    </citation>
    <scope>NUCLEOTIDE SEQUENCE [LARGE SCALE GENOMIC DNA]</scope>
    <source>
        <strain evidence="2 3">GL24</strain>
    </source>
</reference>
<name>A0A9P6XWS8_9FUNG</name>
<evidence type="ECO:0000313" key="3">
    <source>
        <dbReference type="Proteomes" id="UP000740926"/>
    </source>
</evidence>
<sequence length="140" mass="14962">MWWLYFGISSRDATEAITHAEDPGRMGANFHFVHALLIAGIIATAVGNDLVMDHPGAAVSTVYATVMVAGPLIYLLGSALYKRVVYGHAPRSHLFGAVALGVLGVLLPQTPLLAAGWLTSAVLLAVGLMDTRMKHRLQRT</sequence>
<comment type="caution">
    <text evidence="2">The sequence shown here is derived from an EMBL/GenBank/DDBJ whole genome shotgun (WGS) entry which is preliminary data.</text>
</comment>
<evidence type="ECO:0008006" key="4">
    <source>
        <dbReference type="Google" id="ProtNLM"/>
    </source>
</evidence>
<dbReference type="Pfam" id="PF06772">
    <property type="entry name" value="LtrA"/>
    <property type="match status" value="1"/>
</dbReference>
<dbReference type="Proteomes" id="UP000740926">
    <property type="component" value="Unassembled WGS sequence"/>
</dbReference>
<feature type="transmembrane region" description="Helical" evidence="1">
    <location>
        <begin position="57"/>
        <end position="77"/>
    </location>
</feature>
<evidence type="ECO:0000313" key="2">
    <source>
        <dbReference type="EMBL" id="KAG1534265.1"/>
    </source>
</evidence>
<organism evidence="2 3">
    <name type="scientific">Rhizopus delemar</name>
    <dbReference type="NCBI Taxonomy" id="936053"/>
    <lineage>
        <taxon>Eukaryota</taxon>
        <taxon>Fungi</taxon>
        <taxon>Fungi incertae sedis</taxon>
        <taxon>Mucoromycota</taxon>
        <taxon>Mucoromycotina</taxon>
        <taxon>Mucoromycetes</taxon>
        <taxon>Mucorales</taxon>
        <taxon>Mucorineae</taxon>
        <taxon>Rhizopodaceae</taxon>
        <taxon>Rhizopus</taxon>
    </lineage>
</organism>
<keyword evidence="1" id="KW-1133">Transmembrane helix</keyword>
<keyword evidence="1" id="KW-0812">Transmembrane</keyword>
<dbReference type="InterPro" id="IPR010640">
    <property type="entry name" value="Low_temperature_requirement_A"/>
</dbReference>